<protein>
    <submittedName>
        <fullName evidence="1">28158_t:CDS:1</fullName>
    </submittedName>
</protein>
<keyword evidence="2" id="KW-1185">Reference proteome</keyword>
<organism evidence="1 2">
    <name type="scientific">Racocetra persica</name>
    <dbReference type="NCBI Taxonomy" id="160502"/>
    <lineage>
        <taxon>Eukaryota</taxon>
        <taxon>Fungi</taxon>
        <taxon>Fungi incertae sedis</taxon>
        <taxon>Mucoromycota</taxon>
        <taxon>Glomeromycotina</taxon>
        <taxon>Glomeromycetes</taxon>
        <taxon>Diversisporales</taxon>
        <taxon>Gigasporaceae</taxon>
        <taxon>Racocetra</taxon>
    </lineage>
</organism>
<accession>A0ACA9SLF0</accession>
<gene>
    <name evidence="1" type="ORF">RPERSI_LOCUS31441</name>
</gene>
<dbReference type="EMBL" id="CAJVQC010126858">
    <property type="protein sequence ID" value="CAG8840470.1"/>
    <property type="molecule type" value="Genomic_DNA"/>
</dbReference>
<sequence length="41" mass="4595">MLTPKYPGPFFTANWTDSTIKPFALITPSNVEWFTTNATTS</sequence>
<name>A0ACA9SLF0_9GLOM</name>
<dbReference type="Proteomes" id="UP000789920">
    <property type="component" value="Unassembled WGS sequence"/>
</dbReference>
<evidence type="ECO:0000313" key="1">
    <source>
        <dbReference type="EMBL" id="CAG8840470.1"/>
    </source>
</evidence>
<feature type="non-terminal residue" evidence="1">
    <location>
        <position position="41"/>
    </location>
</feature>
<comment type="caution">
    <text evidence="1">The sequence shown here is derived from an EMBL/GenBank/DDBJ whole genome shotgun (WGS) entry which is preliminary data.</text>
</comment>
<reference evidence="1" key="1">
    <citation type="submission" date="2021-06" db="EMBL/GenBank/DDBJ databases">
        <authorList>
            <person name="Kallberg Y."/>
            <person name="Tangrot J."/>
            <person name="Rosling A."/>
        </authorList>
    </citation>
    <scope>NUCLEOTIDE SEQUENCE</scope>
    <source>
        <strain evidence="1">MA461A</strain>
    </source>
</reference>
<proteinExistence type="predicted"/>
<evidence type="ECO:0000313" key="2">
    <source>
        <dbReference type="Proteomes" id="UP000789920"/>
    </source>
</evidence>